<name>A0A974DV81_XENLA</name>
<dbReference type="EMBL" id="CM004467">
    <property type="protein sequence ID" value="OCT97467.1"/>
    <property type="molecule type" value="Genomic_DNA"/>
</dbReference>
<sequence>MADGPTTSTENHASSDSASEIGNNIEGILTALAQIPNKTDLQTLIKHDLKHTIHTEMATLKQELASVQDTLEDLEECIMHISTDTLVNVKTLQKHDQAILDLRRKNSQSRVQRGNFPWDVLCCLVRFEIKDQILQKARNVDGFMFENSTTPQFCQQLDLPIPDLTEWRNYILGPPEEPPQAHTMEPPTTPRTRRDFSPSRQWRK</sequence>
<reference evidence="3" key="1">
    <citation type="journal article" date="2016" name="Nature">
        <title>Genome evolution in the allotetraploid frog Xenopus laevis.</title>
        <authorList>
            <person name="Session A.M."/>
            <person name="Uno Y."/>
            <person name="Kwon T."/>
            <person name="Chapman J.A."/>
            <person name="Toyoda A."/>
            <person name="Takahashi S."/>
            <person name="Fukui A."/>
            <person name="Hikosaka A."/>
            <person name="Suzuki A."/>
            <person name="Kondo M."/>
            <person name="van Heeringen S.J."/>
            <person name="Quigley I."/>
            <person name="Heinz S."/>
            <person name="Ogino H."/>
            <person name="Ochi H."/>
            <person name="Hellsten U."/>
            <person name="Lyons J.B."/>
            <person name="Simakov O."/>
            <person name="Putnam N."/>
            <person name="Stites J."/>
            <person name="Kuroki Y."/>
            <person name="Tanaka T."/>
            <person name="Michiue T."/>
            <person name="Watanabe M."/>
            <person name="Bogdanovic O."/>
            <person name="Lister R."/>
            <person name="Georgiou G."/>
            <person name="Paranjpe S.S."/>
            <person name="van Kruijsbergen I."/>
            <person name="Shu S."/>
            <person name="Carlson J."/>
            <person name="Kinoshita T."/>
            <person name="Ohta Y."/>
            <person name="Mawaribuchi S."/>
            <person name="Jenkins J."/>
            <person name="Grimwood J."/>
            <person name="Schmutz J."/>
            <person name="Mitros T."/>
            <person name="Mozaffari S.V."/>
            <person name="Suzuki Y."/>
            <person name="Haramoto Y."/>
            <person name="Yamamoto T.S."/>
            <person name="Takagi C."/>
            <person name="Heald R."/>
            <person name="Miller K."/>
            <person name="Haudenschild C."/>
            <person name="Kitzman J."/>
            <person name="Nakayama T."/>
            <person name="Izutsu Y."/>
            <person name="Robert J."/>
            <person name="Fortriede J."/>
            <person name="Burns K."/>
            <person name="Lotay V."/>
            <person name="Karimi K."/>
            <person name="Yasuoka Y."/>
            <person name="Dichmann D.S."/>
            <person name="Flajnik M.F."/>
            <person name="Houston D.W."/>
            <person name="Shendure J."/>
            <person name="DuPasquier L."/>
            <person name="Vize P.D."/>
            <person name="Zorn A.M."/>
            <person name="Ito M."/>
            <person name="Marcotte E.M."/>
            <person name="Wallingford J.B."/>
            <person name="Ito Y."/>
            <person name="Asashima M."/>
            <person name="Ueno N."/>
            <person name="Matsuda Y."/>
            <person name="Veenstra G.J."/>
            <person name="Fujiyama A."/>
            <person name="Harland R.M."/>
            <person name="Taira M."/>
            <person name="Rokhsar D.S."/>
        </authorList>
    </citation>
    <scope>NUCLEOTIDE SEQUENCE [LARGE SCALE GENOMIC DNA]</scope>
    <source>
        <strain evidence="3">J</strain>
    </source>
</reference>
<dbReference type="AlphaFoldDB" id="A0A974DV81"/>
<gene>
    <name evidence="2" type="ORF">XELAEV_18009691mg</name>
</gene>
<organism evidence="2 3">
    <name type="scientific">Xenopus laevis</name>
    <name type="common">African clawed frog</name>
    <dbReference type="NCBI Taxonomy" id="8355"/>
    <lineage>
        <taxon>Eukaryota</taxon>
        <taxon>Metazoa</taxon>
        <taxon>Chordata</taxon>
        <taxon>Craniata</taxon>
        <taxon>Vertebrata</taxon>
        <taxon>Euteleostomi</taxon>
        <taxon>Amphibia</taxon>
        <taxon>Batrachia</taxon>
        <taxon>Anura</taxon>
        <taxon>Pipoidea</taxon>
        <taxon>Pipidae</taxon>
        <taxon>Xenopodinae</taxon>
        <taxon>Xenopus</taxon>
        <taxon>Xenopus</taxon>
    </lineage>
</organism>
<feature type="region of interest" description="Disordered" evidence="1">
    <location>
        <begin position="173"/>
        <end position="204"/>
    </location>
</feature>
<proteinExistence type="predicted"/>
<evidence type="ECO:0000256" key="1">
    <source>
        <dbReference type="SAM" id="MobiDB-lite"/>
    </source>
</evidence>
<protein>
    <submittedName>
        <fullName evidence="2">Uncharacterized protein</fullName>
    </submittedName>
</protein>
<evidence type="ECO:0000313" key="3">
    <source>
        <dbReference type="Proteomes" id="UP000694892"/>
    </source>
</evidence>
<dbReference type="Proteomes" id="UP000694892">
    <property type="component" value="Chromosome 1S"/>
</dbReference>
<accession>A0A974DV81</accession>
<evidence type="ECO:0000313" key="2">
    <source>
        <dbReference type="EMBL" id="OCT97467.1"/>
    </source>
</evidence>